<comment type="function">
    <text evidence="8">Ferredoxins are iron-sulfur proteins that transfer electrons in a wide variety of metabolic reactions.</text>
</comment>
<dbReference type="RefSeq" id="WP_005605715.1">
    <property type="nucleotide sequence ID" value="NZ_CP102283.1"/>
</dbReference>
<dbReference type="Pfam" id="PF13370">
    <property type="entry name" value="Fer4_13"/>
    <property type="match status" value="1"/>
</dbReference>
<keyword evidence="6 8" id="KW-0408">Iron</keyword>
<evidence type="ECO:0000256" key="2">
    <source>
        <dbReference type="ARBA" id="ARBA00022448"/>
    </source>
</evidence>
<dbReference type="InterPro" id="IPR017896">
    <property type="entry name" value="4Fe4S_Fe-S-bd"/>
</dbReference>
<dbReference type="PRINTS" id="PR00352">
    <property type="entry name" value="3FE4SFRDOXIN"/>
</dbReference>
<feature type="domain" description="4Fe-4S ferredoxin-type" evidence="9">
    <location>
        <begin position="10"/>
        <end position="38"/>
    </location>
</feature>
<comment type="cofactor">
    <cofactor evidence="1">
        <name>[4Fe-4S] cluster</name>
        <dbReference type="ChEBI" id="CHEBI:49883"/>
    </cofactor>
</comment>
<evidence type="ECO:0000313" key="11">
    <source>
        <dbReference type="Proteomes" id="UP000005926"/>
    </source>
</evidence>
<keyword evidence="11" id="KW-1185">Reference proteome</keyword>
<dbReference type="EMBL" id="ACKZ01000012">
    <property type="protein sequence ID" value="EEW37750.1"/>
    <property type="molecule type" value="Genomic_DNA"/>
</dbReference>
<dbReference type="Proteomes" id="UP000005926">
    <property type="component" value="Unassembled WGS sequence"/>
</dbReference>
<dbReference type="PANTHER" id="PTHR39163:SF1">
    <property type="entry name" value="FERREDOXIN"/>
    <property type="match status" value="1"/>
</dbReference>
<dbReference type="PROSITE" id="PS51379">
    <property type="entry name" value="4FE4S_FER_2"/>
    <property type="match status" value="1"/>
</dbReference>
<gene>
    <name evidence="10" type="primary">fer</name>
    <name evidence="10" type="ORF">HMPREF0444_0536</name>
</gene>
<dbReference type="Gene3D" id="3.30.70.20">
    <property type="match status" value="1"/>
</dbReference>
<accession>C8NF41</accession>
<evidence type="ECO:0000256" key="1">
    <source>
        <dbReference type="ARBA" id="ARBA00001966"/>
    </source>
</evidence>
<evidence type="ECO:0000256" key="6">
    <source>
        <dbReference type="ARBA" id="ARBA00023004"/>
    </source>
</evidence>
<dbReference type="SUPFAM" id="SSF54862">
    <property type="entry name" value="4Fe-4S ferredoxins"/>
    <property type="match status" value="1"/>
</dbReference>
<keyword evidence="3" id="KW-0004">4Fe-4S</keyword>
<evidence type="ECO:0000256" key="7">
    <source>
        <dbReference type="ARBA" id="ARBA00023014"/>
    </source>
</evidence>
<name>C8NF41_9LACT</name>
<sequence length="84" mass="9370">MDKKSSLSKIYTKVDCDSCIACGICQLRAPEIFEYDAEGIAFVKQDNNTGTVPLPEDTLEKFKDAYTACPTGAIKRKNRPFTEE</sequence>
<dbReference type="PANTHER" id="PTHR39163">
    <property type="entry name" value="FERREDOXIN"/>
    <property type="match status" value="1"/>
</dbReference>
<keyword evidence="5 8" id="KW-0249">Electron transport</keyword>
<dbReference type="InterPro" id="IPR001080">
    <property type="entry name" value="3Fe4S_ferredoxin"/>
</dbReference>
<organism evidence="10 11">
    <name type="scientific">Granulicatella adiacens ATCC 49175</name>
    <dbReference type="NCBI Taxonomy" id="638301"/>
    <lineage>
        <taxon>Bacteria</taxon>
        <taxon>Bacillati</taxon>
        <taxon>Bacillota</taxon>
        <taxon>Bacilli</taxon>
        <taxon>Lactobacillales</taxon>
        <taxon>Carnobacteriaceae</taxon>
        <taxon>Granulicatella</taxon>
    </lineage>
</organism>
<evidence type="ECO:0000256" key="3">
    <source>
        <dbReference type="ARBA" id="ARBA00022485"/>
    </source>
</evidence>
<dbReference type="eggNOG" id="COG1141">
    <property type="taxonomic scope" value="Bacteria"/>
</dbReference>
<keyword evidence="2 8" id="KW-0813">Transport</keyword>
<evidence type="ECO:0000256" key="8">
    <source>
        <dbReference type="RuleBase" id="RU368020"/>
    </source>
</evidence>
<dbReference type="InterPro" id="IPR052395">
    <property type="entry name" value="ET_Ferredoxin"/>
</dbReference>
<dbReference type="GO" id="GO:0051539">
    <property type="term" value="F:4 iron, 4 sulfur cluster binding"/>
    <property type="evidence" value="ECO:0007669"/>
    <property type="project" value="UniProtKB-KW"/>
</dbReference>
<keyword evidence="4 8" id="KW-0479">Metal-binding</keyword>
<proteinExistence type="predicted"/>
<evidence type="ECO:0000256" key="5">
    <source>
        <dbReference type="ARBA" id="ARBA00022982"/>
    </source>
</evidence>
<evidence type="ECO:0000259" key="9">
    <source>
        <dbReference type="PROSITE" id="PS51379"/>
    </source>
</evidence>
<evidence type="ECO:0000256" key="4">
    <source>
        <dbReference type="ARBA" id="ARBA00022723"/>
    </source>
</evidence>
<protein>
    <recommendedName>
        <fullName evidence="8">Ferredoxin</fullName>
    </recommendedName>
</protein>
<keyword evidence="7 8" id="KW-0411">Iron-sulfur</keyword>
<reference evidence="10 11" key="1">
    <citation type="submission" date="2009-08" db="EMBL/GenBank/DDBJ databases">
        <authorList>
            <person name="Muzny D."/>
            <person name="Qin X."/>
            <person name="Deng J."/>
            <person name="Jiang H."/>
            <person name="Liu Y."/>
            <person name="Qu J."/>
            <person name="Song X.-Z."/>
            <person name="Zhang L."/>
            <person name="Thornton R."/>
            <person name="Coyle M."/>
            <person name="Francisco L."/>
            <person name="Jackson L."/>
            <person name="Javaid M."/>
            <person name="Korchina V."/>
            <person name="Kovar C."/>
            <person name="Mata R."/>
            <person name="Mathew T."/>
            <person name="Ngo R."/>
            <person name="Nguyen L."/>
            <person name="Nguyen N."/>
            <person name="Okwuonu G."/>
            <person name="Ongeri F."/>
            <person name="Pham C."/>
            <person name="Simmons D."/>
            <person name="Wilczek-Boney K."/>
            <person name="Hale W."/>
            <person name="Jakkamsetti A."/>
            <person name="Pham P."/>
            <person name="Ruth R."/>
            <person name="San Lucas F."/>
            <person name="Warren J."/>
            <person name="Zhang J."/>
            <person name="Zhao Z."/>
            <person name="Zhou C."/>
            <person name="Zhu D."/>
            <person name="Lee S."/>
            <person name="Bess C."/>
            <person name="Blankenburg K."/>
            <person name="Forbes L."/>
            <person name="Fu Q."/>
            <person name="Gubbala S."/>
            <person name="Hirani K."/>
            <person name="Jayaseelan J.C."/>
            <person name="Lara F."/>
            <person name="Munidasa M."/>
            <person name="Palculict T."/>
            <person name="Patil S."/>
            <person name="Pu L.-L."/>
            <person name="Saada N."/>
            <person name="Tang L."/>
            <person name="Weissenberger G."/>
            <person name="Zhu Y."/>
            <person name="Hemphill L."/>
            <person name="Shang Y."/>
            <person name="Youmans B."/>
            <person name="Ayvaz T."/>
            <person name="Ross M."/>
            <person name="Santibanez J."/>
            <person name="Aqrawi P."/>
            <person name="Gross S."/>
            <person name="Joshi V."/>
            <person name="Fowler G."/>
            <person name="Nazareth L."/>
            <person name="Reid J."/>
            <person name="Worley K."/>
            <person name="Petrosino J."/>
            <person name="Highlander S."/>
            <person name="Gibbs R."/>
        </authorList>
    </citation>
    <scope>NUCLEOTIDE SEQUENCE [LARGE SCALE GENOMIC DNA]</scope>
    <source>
        <strain evidence="10 11">ATCC 49175</strain>
    </source>
</reference>
<comment type="caution">
    <text evidence="10">The sequence shown here is derived from an EMBL/GenBank/DDBJ whole genome shotgun (WGS) entry which is preliminary data.</text>
</comment>
<dbReference type="GO" id="GO:0005506">
    <property type="term" value="F:iron ion binding"/>
    <property type="evidence" value="ECO:0007669"/>
    <property type="project" value="UniProtKB-UniRule"/>
</dbReference>
<evidence type="ECO:0000313" key="10">
    <source>
        <dbReference type="EMBL" id="EEW37750.1"/>
    </source>
</evidence>
<dbReference type="GO" id="GO:0009055">
    <property type="term" value="F:electron transfer activity"/>
    <property type="evidence" value="ECO:0007669"/>
    <property type="project" value="UniProtKB-UniRule"/>
</dbReference>
<dbReference type="AlphaFoldDB" id="C8NF41"/>
<dbReference type="HOGENOM" id="CLU_139698_6_4_9"/>
<dbReference type="STRING" id="638301.HMPREF0444_0536"/>
<dbReference type="GeneID" id="78413131"/>